<feature type="domain" description="HTH cro/C1-type" evidence="2">
    <location>
        <begin position="14"/>
        <end position="68"/>
    </location>
</feature>
<dbReference type="InterPro" id="IPR001387">
    <property type="entry name" value="Cro/C1-type_HTH"/>
</dbReference>
<evidence type="ECO:0000313" key="3">
    <source>
        <dbReference type="EMBL" id="PYC66579.1"/>
    </source>
</evidence>
<dbReference type="InterPro" id="IPR010982">
    <property type="entry name" value="Lambda_DNA-bd_dom_sf"/>
</dbReference>
<dbReference type="OrthoDB" id="9794834at2"/>
<sequence>MKTAESWNEIGERVAETRQAAGVSQGELAMRLGLDRTALVRIESGERKISAMELFQIAEALGVPAAHFVMRPPTPLVSRRHGLDEDADDATRTRFRFDALLEAHSRDAQWLIGQGFLVPPASLARPEGPVDPAALAQTARAAIGKSSGPLGGLARIAEQYGLYLLSVDAQGEGASLLLDGFGVAVVGGQAAPGRRRWTGAHELGHHLLQDEYHSDLSVAAGRDEREELIDRIADELLMPDADLQEAWRQRAQDTKPRSFFIEIAARYRVSWGVVVRKAIRLGLVSGLEARQLRASTPTRGDLLAVYGGEPTEDLTVGTTGPQWRKAVLDAWGNGAVTGPRAVELLHGAIGIDELPLRALEEPAP</sequence>
<dbReference type="PANTHER" id="PTHR43236:SF1">
    <property type="entry name" value="BLL7220 PROTEIN"/>
    <property type="match status" value="1"/>
</dbReference>
<dbReference type="AlphaFoldDB" id="A0A2V4NXM4"/>
<evidence type="ECO:0000259" key="2">
    <source>
        <dbReference type="PROSITE" id="PS50943"/>
    </source>
</evidence>
<dbReference type="Gene3D" id="1.10.260.40">
    <property type="entry name" value="lambda repressor-like DNA-binding domains"/>
    <property type="match status" value="1"/>
</dbReference>
<dbReference type="Proteomes" id="UP000248039">
    <property type="component" value="Unassembled WGS sequence"/>
</dbReference>
<organism evidence="3 4">
    <name type="scientific">Streptomyces tateyamensis</name>
    <dbReference type="NCBI Taxonomy" id="565073"/>
    <lineage>
        <taxon>Bacteria</taxon>
        <taxon>Bacillati</taxon>
        <taxon>Actinomycetota</taxon>
        <taxon>Actinomycetes</taxon>
        <taxon>Kitasatosporales</taxon>
        <taxon>Streptomycetaceae</taxon>
        <taxon>Streptomyces</taxon>
    </lineage>
</organism>
<dbReference type="PROSITE" id="PS50943">
    <property type="entry name" value="HTH_CROC1"/>
    <property type="match status" value="1"/>
</dbReference>
<name>A0A2V4NXM4_9ACTN</name>
<dbReference type="InterPro" id="IPR052345">
    <property type="entry name" value="Rad_response_metalloprotease"/>
</dbReference>
<evidence type="ECO:0000313" key="4">
    <source>
        <dbReference type="Proteomes" id="UP000248039"/>
    </source>
</evidence>
<keyword evidence="3" id="KW-0238">DNA-binding</keyword>
<keyword evidence="4" id="KW-1185">Reference proteome</keyword>
<proteinExistence type="inferred from homology"/>
<dbReference type="GO" id="GO:0003677">
    <property type="term" value="F:DNA binding"/>
    <property type="evidence" value="ECO:0007669"/>
    <property type="project" value="UniProtKB-KW"/>
</dbReference>
<accession>A0A2V4NXM4</accession>
<dbReference type="SMART" id="SM00530">
    <property type="entry name" value="HTH_XRE"/>
    <property type="match status" value="1"/>
</dbReference>
<evidence type="ECO:0000256" key="1">
    <source>
        <dbReference type="ARBA" id="ARBA00007227"/>
    </source>
</evidence>
<comment type="caution">
    <text evidence="3">The sequence shown here is derived from an EMBL/GenBank/DDBJ whole genome shotgun (WGS) entry which is preliminary data.</text>
</comment>
<reference evidence="3 4" key="1">
    <citation type="submission" date="2018-03" db="EMBL/GenBank/DDBJ databases">
        <title>Bioinformatic expansion and discovery of thiopeptide antibiotics.</title>
        <authorList>
            <person name="Schwalen C.J."/>
            <person name="Hudson G.A."/>
            <person name="Mitchell D.A."/>
        </authorList>
    </citation>
    <scope>NUCLEOTIDE SEQUENCE [LARGE SCALE GENOMIC DNA]</scope>
    <source>
        <strain evidence="3 4">ATCC 21389</strain>
    </source>
</reference>
<protein>
    <submittedName>
        <fullName evidence="3">DNA-binding protein</fullName>
    </submittedName>
</protein>
<dbReference type="InterPro" id="IPR010359">
    <property type="entry name" value="IrrE_HExxH"/>
</dbReference>
<dbReference type="CDD" id="cd00093">
    <property type="entry name" value="HTH_XRE"/>
    <property type="match status" value="1"/>
</dbReference>
<dbReference type="SUPFAM" id="SSF47413">
    <property type="entry name" value="lambda repressor-like DNA-binding domains"/>
    <property type="match status" value="1"/>
</dbReference>
<comment type="similarity">
    <text evidence="1">Belongs to the short-chain fatty acyl-CoA assimilation regulator (ScfR) family.</text>
</comment>
<dbReference type="Pfam" id="PF01381">
    <property type="entry name" value="HTH_3"/>
    <property type="match status" value="1"/>
</dbReference>
<gene>
    <name evidence="3" type="ORF">C7C46_31215</name>
</gene>
<dbReference type="PANTHER" id="PTHR43236">
    <property type="entry name" value="ANTITOXIN HIGA1"/>
    <property type="match status" value="1"/>
</dbReference>
<dbReference type="EMBL" id="PYBW01000172">
    <property type="protein sequence ID" value="PYC66579.1"/>
    <property type="molecule type" value="Genomic_DNA"/>
</dbReference>
<dbReference type="Gene3D" id="1.10.10.2910">
    <property type="match status" value="1"/>
</dbReference>
<dbReference type="Pfam" id="PF06114">
    <property type="entry name" value="Peptidase_M78"/>
    <property type="match status" value="1"/>
</dbReference>